<dbReference type="PANTHER" id="PTHR18968">
    <property type="entry name" value="THIAMINE PYROPHOSPHATE ENZYMES"/>
    <property type="match status" value="1"/>
</dbReference>
<gene>
    <name evidence="7" type="ORF">G9X64_19690</name>
</gene>
<accession>A0A7Y3S7R2</accession>
<keyword evidence="8" id="KW-1185">Reference proteome</keyword>
<proteinExistence type="inferred from homology"/>
<evidence type="ECO:0000256" key="3">
    <source>
        <dbReference type="RuleBase" id="RU362132"/>
    </source>
</evidence>
<evidence type="ECO:0000259" key="5">
    <source>
        <dbReference type="Pfam" id="PF02775"/>
    </source>
</evidence>
<dbReference type="InterPro" id="IPR012000">
    <property type="entry name" value="Thiamin_PyroP_enz_cen_dom"/>
</dbReference>
<dbReference type="Pfam" id="PF00205">
    <property type="entry name" value="TPP_enzyme_M"/>
    <property type="match status" value="1"/>
</dbReference>
<evidence type="ECO:0000259" key="4">
    <source>
        <dbReference type="Pfam" id="PF00205"/>
    </source>
</evidence>
<evidence type="ECO:0000256" key="1">
    <source>
        <dbReference type="ARBA" id="ARBA00007812"/>
    </source>
</evidence>
<dbReference type="AlphaFoldDB" id="A0A7Y3S7R2"/>
<dbReference type="GO" id="GO:0009097">
    <property type="term" value="P:isoleucine biosynthetic process"/>
    <property type="evidence" value="ECO:0007669"/>
    <property type="project" value="TreeGrafter"/>
</dbReference>
<reference evidence="7 8" key="1">
    <citation type="submission" date="2020-02" db="EMBL/GenBank/DDBJ databases">
        <authorList>
            <person name="Sun Q."/>
        </authorList>
    </citation>
    <scope>NUCLEOTIDE SEQUENCE [LARGE SCALE GENOMIC DNA]</scope>
    <source>
        <strain evidence="7 8">CCBAU 03386</strain>
    </source>
</reference>
<comment type="similarity">
    <text evidence="1 3">Belongs to the TPP enzyme family.</text>
</comment>
<evidence type="ECO:0000313" key="7">
    <source>
        <dbReference type="EMBL" id="NNU38659.1"/>
    </source>
</evidence>
<dbReference type="PANTHER" id="PTHR18968:SF13">
    <property type="entry name" value="ACETOLACTATE SYNTHASE CATALYTIC SUBUNIT, MITOCHONDRIAL"/>
    <property type="match status" value="1"/>
</dbReference>
<feature type="domain" description="Thiamine pyrophosphate enzyme central" evidence="4">
    <location>
        <begin position="204"/>
        <end position="334"/>
    </location>
</feature>
<dbReference type="GO" id="GO:0050660">
    <property type="term" value="F:flavin adenine dinucleotide binding"/>
    <property type="evidence" value="ECO:0007669"/>
    <property type="project" value="TreeGrafter"/>
</dbReference>
<comment type="caution">
    <text evidence="7">The sequence shown here is derived from an EMBL/GenBank/DDBJ whole genome shotgun (WGS) entry which is preliminary data.</text>
</comment>
<evidence type="ECO:0000259" key="6">
    <source>
        <dbReference type="Pfam" id="PF02776"/>
    </source>
</evidence>
<dbReference type="Proteomes" id="UP000519972">
    <property type="component" value="Unassembled WGS sequence"/>
</dbReference>
<dbReference type="NCBIfam" id="NF004807">
    <property type="entry name" value="PRK06154.1"/>
    <property type="match status" value="1"/>
</dbReference>
<sequence>MADGTHALTDGHLRAETMSGAEYIAGVLKEEGVKQIIGFPASELFDASAALDIPPLIARTQRVAVNIAEGYARATAGKELAVVTVQYGPGAESAFAGIAQAFNDRVPMLFLPTGYPRGSEAVAPNFESRRNFRHITKWCEAATQVDDLPKLMHAAISRVRNGPPAPVLLELPVDLLAERLDALPTDHRRPRRSVPQAGDREVVDLVESLLAAKNPVILAGQGVLSASATPELVELAELLNIPVMTTPNGKSAFPEDHPLALGTAGRARPATVDHFLEGADVVFALGSSLTRSYYILPVPDDKTILQVTLDEADLGKDYAVAQGVVADAASVVKQMIALIRSNYLPLGERQQPAAEIAAIRAVFMEKWMPLLTSDSTPISPYRVVWEIMQAMDPKTSIVTHDAGNPRDQFCPFYVATTPGSYIGWGKTTQLGSGLGFAIGAKLARPDATVVNLMGESAFGMVGIDFETAVRCNLPVLTIVLRNNVLGGYAKSMPIASTKYGANQVTGNYAPIAEALGGHGECVRDPAQLRPALLRALAKVKAGQAALVEVVTHEEPRLAGLW</sequence>
<dbReference type="InterPro" id="IPR029035">
    <property type="entry name" value="DHS-like_NAD/FAD-binding_dom"/>
</dbReference>
<dbReference type="InterPro" id="IPR029061">
    <property type="entry name" value="THDP-binding"/>
</dbReference>
<protein>
    <submittedName>
        <fullName evidence="7">Thiamine pyrophosphate-requiring protein</fullName>
    </submittedName>
</protein>
<dbReference type="CDD" id="cd07035">
    <property type="entry name" value="TPP_PYR_POX_like"/>
    <property type="match status" value="1"/>
</dbReference>
<dbReference type="GO" id="GO:0030976">
    <property type="term" value="F:thiamine pyrophosphate binding"/>
    <property type="evidence" value="ECO:0007669"/>
    <property type="project" value="InterPro"/>
</dbReference>
<evidence type="ECO:0000313" key="8">
    <source>
        <dbReference type="Proteomes" id="UP000519972"/>
    </source>
</evidence>
<dbReference type="Pfam" id="PF02776">
    <property type="entry name" value="TPP_enzyme_N"/>
    <property type="match status" value="1"/>
</dbReference>
<dbReference type="GO" id="GO:0009099">
    <property type="term" value="P:L-valine biosynthetic process"/>
    <property type="evidence" value="ECO:0007669"/>
    <property type="project" value="TreeGrafter"/>
</dbReference>
<dbReference type="GO" id="GO:0000287">
    <property type="term" value="F:magnesium ion binding"/>
    <property type="evidence" value="ECO:0007669"/>
    <property type="project" value="InterPro"/>
</dbReference>
<dbReference type="GO" id="GO:0005948">
    <property type="term" value="C:acetolactate synthase complex"/>
    <property type="evidence" value="ECO:0007669"/>
    <property type="project" value="TreeGrafter"/>
</dbReference>
<dbReference type="Gene3D" id="3.40.50.970">
    <property type="match status" value="2"/>
</dbReference>
<feature type="domain" description="Thiamine pyrophosphate enzyme TPP-binding" evidence="5">
    <location>
        <begin position="401"/>
        <end position="549"/>
    </location>
</feature>
<dbReference type="InterPro" id="IPR045229">
    <property type="entry name" value="TPP_enz"/>
</dbReference>
<dbReference type="RefSeq" id="WP_171377228.1">
    <property type="nucleotide sequence ID" value="NZ_JABFCN010000031.1"/>
</dbReference>
<dbReference type="Gene3D" id="3.40.50.1220">
    <property type="entry name" value="TPP-binding domain"/>
    <property type="match status" value="1"/>
</dbReference>
<dbReference type="InterPro" id="IPR011766">
    <property type="entry name" value="TPP_enzyme_TPP-bd"/>
</dbReference>
<dbReference type="SUPFAM" id="SSF52467">
    <property type="entry name" value="DHS-like NAD/FAD-binding domain"/>
    <property type="match status" value="1"/>
</dbReference>
<keyword evidence="2 3" id="KW-0786">Thiamine pyrophosphate</keyword>
<evidence type="ECO:0000256" key="2">
    <source>
        <dbReference type="ARBA" id="ARBA00023052"/>
    </source>
</evidence>
<feature type="domain" description="Thiamine pyrophosphate enzyme N-terminal TPP-binding" evidence="6">
    <location>
        <begin position="18"/>
        <end position="121"/>
    </location>
</feature>
<organism evidence="7 8">
    <name type="scientific">Rhizobium sophorae</name>
    <dbReference type="NCBI Taxonomy" id="1535242"/>
    <lineage>
        <taxon>Bacteria</taxon>
        <taxon>Pseudomonadati</taxon>
        <taxon>Pseudomonadota</taxon>
        <taxon>Alphaproteobacteria</taxon>
        <taxon>Hyphomicrobiales</taxon>
        <taxon>Rhizobiaceae</taxon>
        <taxon>Rhizobium/Agrobacterium group</taxon>
        <taxon>Rhizobium</taxon>
    </lineage>
</organism>
<dbReference type="InterPro" id="IPR012001">
    <property type="entry name" value="Thiamin_PyroP_enz_TPP-bd_dom"/>
</dbReference>
<dbReference type="Pfam" id="PF02775">
    <property type="entry name" value="TPP_enzyme_C"/>
    <property type="match status" value="1"/>
</dbReference>
<name>A0A7Y3S7R2_9HYPH</name>
<dbReference type="EMBL" id="JABFCN010000031">
    <property type="protein sequence ID" value="NNU38659.1"/>
    <property type="molecule type" value="Genomic_DNA"/>
</dbReference>
<dbReference type="GO" id="GO:0003984">
    <property type="term" value="F:acetolactate synthase activity"/>
    <property type="evidence" value="ECO:0007669"/>
    <property type="project" value="TreeGrafter"/>
</dbReference>
<dbReference type="SUPFAM" id="SSF52518">
    <property type="entry name" value="Thiamin diphosphate-binding fold (THDP-binding)"/>
    <property type="match status" value="2"/>
</dbReference>